<accession>A0ABV4T693</accession>
<organism evidence="1 2">
    <name type="scientific">Pyrococcus kukulkanii</name>
    <dbReference type="NCBI Taxonomy" id="1609559"/>
    <lineage>
        <taxon>Archaea</taxon>
        <taxon>Methanobacteriati</taxon>
        <taxon>Methanobacteriota</taxon>
        <taxon>Thermococci</taxon>
        <taxon>Thermococcales</taxon>
        <taxon>Thermococcaceae</taxon>
        <taxon>Pyrococcus</taxon>
    </lineage>
</organism>
<protein>
    <submittedName>
        <fullName evidence="1">Uncharacterized protein</fullName>
    </submittedName>
</protein>
<gene>
    <name evidence="1" type="ORF">P8X34_11735</name>
</gene>
<proteinExistence type="predicted"/>
<evidence type="ECO:0000313" key="1">
    <source>
        <dbReference type="EMBL" id="MFA4805397.1"/>
    </source>
</evidence>
<dbReference type="RefSeq" id="WP_372824964.1">
    <property type="nucleotide sequence ID" value="NZ_JARRIC010000002.1"/>
</dbReference>
<sequence>MWGLESKPLPIKLLIAIIADMADALNLIPGSDLIETPVNAFVAYALTDNPKALAVGAIDGILPTPFDFFPSATVIVIADEMGWI</sequence>
<evidence type="ECO:0000313" key="2">
    <source>
        <dbReference type="Proteomes" id="UP001571980"/>
    </source>
</evidence>
<reference evidence="1 2" key="1">
    <citation type="submission" date="2023-03" db="EMBL/GenBank/DDBJ databases">
        <title>Speciation in Pyrococcus: adaptation to high temperature as a mechanism.</title>
        <authorList>
            <person name="Gu J."/>
        </authorList>
    </citation>
    <scope>NUCLEOTIDE SEQUENCE [LARGE SCALE GENOMIC DNA]</scope>
    <source>
        <strain evidence="1 2">LMOA34</strain>
    </source>
</reference>
<dbReference type="EMBL" id="JARRIG010000008">
    <property type="protein sequence ID" value="MFA4805397.1"/>
    <property type="molecule type" value="Genomic_DNA"/>
</dbReference>
<dbReference type="Proteomes" id="UP001571980">
    <property type="component" value="Unassembled WGS sequence"/>
</dbReference>
<comment type="caution">
    <text evidence="1">The sequence shown here is derived from an EMBL/GenBank/DDBJ whole genome shotgun (WGS) entry which is preliminary data.</text>
</comment>
<name>A0ABV4T693_9EURY</name>
<keyword evidence="2" id="KW-1185">Reference proteome</keyword>